<name>A0A853DC99_9MICO</name>
<evidence type="ECO:0000256" key="11">
    <source>
        <dbReference type="ARBA" id="ARBA00023133"/>
    </source>
</evidence>
<comment type="similarity">
    <text evidence="5 12">Belongs to the protoporphyrinogen/coproporphyrinogen oxidase family. Coproporphyrinogen III oxidase subfamily.</text>
</comment>
<evidence type="ECO:0000256" key="1">
    <source>
        <dbReference type="ARBA" id="ARBA00001755"/>
    </source>
</evidence>
<dbReference type="GO" id="GO:0005737">
    <property type="term" value="C:cytoplasm"/>
    <property type="evidence" value="ECO:0007669"/>
    <property type="project" value="UniProtKB-SubCell"/>
</dbReference>
<protein>
    <recommendedName>
        <fullName evidence="7 12">Coproporphyrinogen III oxidase</fullName>
        <ecNumber evidence="6 12">1.3.3.15</ecNumber>
    </recommendedName>
</protein>
<dbReference type="Gene3D" id="3.90.660.20">
    <property type="entry name" value="Protoporphyrinogen oxidase, mitochondrial, domain 2"/>
    <property type="match status" value="1"/>
</dbReference>
<evidence type="ECO:0000256" key="3">
    <source>
        <dbReference type="ARBA" id="ARBA00002185"/>
    </source>
</evidence>
<dbReference type="GO" id="GO:0006783">
    <property type="term" value="P:heme biosynthetic process"/>
    <property type="evidence" value="ECO:0007669"/>
    <property type="project" value="UniProtKB-UniRule"/>
</dbReference>
<comment type="function">
    <text evidence="3 12">Involved in coproporphyrin-dependent heme b biosynthesis. Catalyzes the oxidation of coproporphyrinogen III to coproporphyrin III.</text>
</comment>
<keyword evidence="9 12" id="KW-0274">FAD</keyword>
<evidence type="ECO:0000313" key="14">
    <source>
        <dbReference type="EMBL" id="NYJ74962.1"/>
    </source>
</evidence>
<evidence type="ECO:0000256" key="5">
    <source>
        <dbReference type="ARBA" id="ARBA00008310"/>
    </source>
</evidence>
<dbReference type="Proteomes" id="UP000571817">
    <property type="component" value="Unassembled WGS sequence"/>
</dbReference>
<dbReference type="EC" id="1.3.3.15" evidence="6 12"/>
<evidence type="ECO:0000256" key="4">
    <source>
        <dbReference type="ARBA" id="ARBA00004744"/>
    </source>
</evidence>
<gene>
    <name evidence="14" type="ORF">HNR15_001925</name>
</gene>
<keyword evidence="12" id="KW-0963">Cytoplasm</keyword>
<dbReference type="Pfam" id="PF01593">
    <property type="entry name" value="Amino_oxidase"/>
    <property type="match status" value="1"/>
</dbReference>
<dbReference type="PANTHER" id="PTHR42923:SF3">
    <property type="entry name" value="PROTOPORPHYRINOGEN OXIDASE"/>
    <property type="match status" value="1"/>
</dbReference>
<evidence type="ECO:0000256" key="8">
    <source>
        <dbReference type="ARBA" id="ARBA00022630"/>
    </source>
</evidence>
<accession>A0A853DC99</accession>
<dbReference type="InterPro" id="IPR004572">
    <property type="entry name" value="Protoporphyrinogen_oxidase"/>
</dbReference>
<dbReference type="SUPFAM" id="SSF54373">
    <property type="entry name" value="FAD-linked reductases, C-terminal domain"/>
    <property type="match status" value="1"/>
</dbReference>
<comment type="caution">
    <text evidence="14">The sequence shown here is derived from an EMBL/GenBank/DDBJ whole genome shotgun (WGS) entry which is preliminary data.</text>
</comment>
<dbReference type="PANTHER" id="PTHR42923">
    <property type="entry name" value="PROTOPORPHYRINOGEN OXIDASE"/>
    <property type="match status" value="1"/>
</dbReference>
<dbReference type="InterPro" id="IPR050464">
    <property type="entry name" value="Zeta_carotene_desat/Oxidored"/>
</dbReference>
<comment type="cofactor">
    <cofactor evidence="2 12">
        <name>FAD</name>
        <dbReference type="ChEBI" id="CHEBI:57692"/>
    </cofactor>
</comment>
<evidence type="ECO:0000313" key="15">
    <source>
        <dbReference type="Proteomes" id="UP000571817"/>
    </source>
</evidence>
<comment type="subcellular location">
    <subcellularLocation>
        <location evidence="12">Cytoplasm</location>
    </subcellularLocation>
</comment>
<dbReference type="UniPathway" id="UPA00252"/>
<organism evidence="14 15">
    <name type="scientific">Allobranchiibius huperziae</name>
    <dbReference type="NCBI Taxonomy" id="1874116"/>
    <lineage>
        <taxon>Bacteria</taxon>
        <taxon>Bacillati</taxon>
        <taxon>Actinomycetota</taxon>
        <taxon>Actinomycetes</taxon>
        <taxon>Micrococcales</taxon>
        <taxon>Dermacoccaceae</taxon>
        <taxon>Allobranchiibius</taxon>
    </lineage>
</organism>
<evidence type="ECO:0000256" key="7">
    <source>
        <dbReference type="ARBA" id="ARBA00019046"/>
    </source>
</evidence>
<dbReference type="EMBL" id="JACCFW010000001">
    <property type="protein sequence ID" value="NYJ74962.1"/>
    <property type="molecule type" value="Genomic_DNA"/>
</dbReference>
<dbReference type="InterPro" id="IPR036188">
    <property type="entry name" value="FAD/NAD-bd_sf"/>
</dbReference>
<evidence type="ECO:0000256" key="9">
    <source>
        <dbReference type="ARBA" id="ARBA00022827"/>
    </source>
</evidence>
<evidence type="ECO:0000256" key="12">
    <source>
        <dbReference type="RuleBase" id="RU364052"/>
    </source>
</evidence>
<keyword evidence="8 12" id="KW-0285">Flavoprotein</keyword>
<dbReference type="GO" id="GO:0004729">
    <property type="term" value="F:oxygen-dependent protoporphyrinogen oxidase activity"/>
    <property type="evidence" value="ECO:0007669"/>
    <property type="project" value="UniProtKB-UniRule"/>
</dbReference>
<evidence type="ECO:0000256" key="2">
    <source>
        <dbReference type="ARBA" id="ARBA00001974"/>
    </source>
</evidence>
<sequence length="467" mass="47956">MSTIAIVGGGITGLAAAWHLATRRPGHEVVLVESTSRLGGKLDSIRVAGHVVDGGAESVLARRPEALELMAEIDAPLVHPERFPASLWSRGAMTPMPAGTLMGVPSDPSSLRGLLTDDEVARVRDEHSVDLDGADIGIGDLVERACGSAVVDRLVEPLLGGVYAGHARALSARACMPALWEAAAAGRSLLQTAARAAEVGAARRDEPVFAAVDGGLGTLPARLAEAARGAGVTIRTGAVVSGLTAEGPAWRLRLTGSESGAGTGDAAPATTMHADAVLLATPAAPTARLLSDPAPDAAAALRTIEYASMALVTFAFRASDSAAFEGTTGFLVPPVDGAQIKASTFSSSKWPWLTDAVPDLRFVRVSLGRHGEERVLQKDDADLIRIGLADLRKAVGAMPEPVDAQVRRWGGGLPQYAVGHLDTVASIRAATAAHPTLALAGAAYDGVGIPACIASGRRAAEELVTRL</sequence>
<dbReference type="NCBIfam" id="TIGR00562">
    <property type="entry name" value="proto_IX_ox"/>
    <property type="match status" value="1"/>
</dbReference>
<keyword evidence="15" id="KW-1185">Reference proteome</keyword>
<evidence type="ECO:0000256" key="6">
    <source>
        <dbReference type="ARBA" id="ARBA00012402"/>
    </source>
</evidence>
<proteinExistence type="inferred from homology"/>
<keyword evidence="10 12" id="KW-0560">Oxidoreductase</keyword>
<evidence type="ECO:0000256" key="10">
    <source>
        <dbReference type="ARBA" id="ARBA00023002"/>
    </source>
</evidence>
<feature type="domain" description="Amine oxidase" evidence="13">
    <location>
        <begin position="11"/>
        <end position="463"/>
    </location>
</feature>
<keyword evidence="11 12" id="KW-0350">Heme biosynthesis</keyword>
<dbReference type="Gene3D" id="1.10.3110.10">
    <property type="entry name" value="protoporphyrinogen ix oxidase, domain 3"/>
    <property type="match status" value="1"/>
</dbReference>
<evidence type="ECO:0000259" key="13">
    <source>
        <dbReference type="Pfam" id="PF01593"/>
    </source>
</evidence>
<dbReference type="InterPro" id="IPR002937">
    <property type="entry name" value="Amino_oxidase"/>
</dbReference>
<comment type="catalytic activity">
    <reaction evidence="1">
        <text>coproporphyrinogen III + 3 O2 = coproporphyrin III + 3 H2O2</text>
        <dbReference type="Rhea" id="RHEA:43436"/>
        <dbReference type="ChEBI" id="CHEBI:15379"/>
        <dbReference type="ChEBI" id="CHEBI:16240"/>
        <dbReference type="ChEBI" id="CHEBI:57309"/>
        <dbReference type="ChEBI" id="CHEBI:131725"/>
        <dbReference type="EC" id="1.3.3.15"/>
    </reaction>
    <physiologicalReaction direction="left-to-right" evidence="1">
        <dbReference type="Rhea" id="RHEA:43437"/>
    </physiologicalReaction>
</comment>
<comment type="pathway">
    <text evidence="4 12">Porphyrin-containing compound metabolism; protoheme biosynthesis.</text>
</comment>
<dbReference type="SUPFAM" id="SSF51905">
    <property type="entry name" value="FAD/NAD(P)-binding domain"/>
    <property type="match status" value="1"/>
</dbReference>
<dbReference type="AlphaFoldDB" id="A0A853DC99"/>
<dbReference type="RefSeq" id="WP_179481258.1">
    <property type="nucleotide sequence ID" value="NZ_JACCFW010000001.1"/>
</dbReference>
<reference evidence="14 15" key="1">
    <citation type="submission" date="2020-07" db="EMBL/GenBank/DDBJ databases">
        <title>Sequencing the genomes of 1000 actinobacteria strains.</title>
        <authorList>
            <person name="Klenk H.-P."/>
        </authorList>
    </citation>
    <scope>NUCLEOTIDE SEQUENCE [LARGE SCALE GENOMIC DNA]</scope>
    <source>
        <strain evidence="14 15">DSM 29531</strain>
    </source>
</reference>
<dbReference type="Gene3D" id="3.50.50.60">
    <property type="entry name" value="FAD/NAD(P)-binding domain"/>
    <property type="match status" value="1"/>
</dbReference>